<keyword evidence="1" id="KW-1003">Cell membrane</keyword>
<reference evidence="3 4" key="1">
    <citation type="submission" date="2024-02" db="EMBL/GenBank/DDBJ databases">
        <title>Bacteria isolated from the canopy kelp, Nereocystis luetkeana.</title>
        <authorList>
            <person name="Pfister C.A."/>
            <person name="Younker I.T."/>
            <person name="Light S.H."/>
        </authorList>
    </citation>
    <scope>NUCLEOTIDE SEQUENCE [LARGE SCALE GENOMIC DNA]</scope>
    <source>
        <strain evidence="3 4">TI.2.07</strain>
    </source>
</reference>
<evidence type="ECO:0000313" key="4">
    <source>
        <dbReference type="Proteomes" id="UP001366060"/>
    </source>
</evidence>
<dbReference type="PANTHER" id="PTHR35813:SF1">
    <property type="entry name" value="INNER MEMBRANE PROTEIN YBAN"/>
    <property type="match status" value="1"/>
</dbReference>
<dbReference type="Proteomes" id="UP001366060">
    <property type="component" value="Unassembled WGS sequence"/>
</dbReference>
<keyword evidence="2" id="KW-0812">Transmembrane</keyword>
<comment type="caution">
    <text evidence="3">The sequence shown here is derived from an EMBL/GenBank/DDBJ whole genome shotgun (WGS) entry which is preliminary data.</text>
</comment>
<dbReference type="RefSeq" id="WP_341628960.1">
    <property type="nucleotide sequence ID" value="NZ_JBAKBA010000045.1"/>
</dbReference>
<feature type="transmembrane region" description="Helical" evidence="2">
    <location>
        <begin position="6"/>
        <end position="39"/>
    </location>
</feature>
<dbReference type="PANTHER" id="PTHR35813">
    <property type="entry name" value="INNER MEMBRANE PROTEIN YBAN"/>
    <property type="match status" value="1"/>
</dbReference>
<proteinExistence type="predicted"/>
<sequence length="122" mass="13851">MRQNLIKYLLFVIACFATLLGLLGVILPLLPATPFFILALFGFSKSSPRFQQWLLNLPGIGDDLKHWQAHKKINKQRKPAIYLSIVVSFLISILLIGQTTLQLMLVVLMLILLFCMKKLPES</sequence>
<keyword evidence="4" id="KW-1185">Reference proteome</keyword>
<dbReference type="PIRSF" id="PIRSF016789">
    <property type="entry name" value="DUF454"/>
    <property type="match status" value="1"/>
</dbReference>
<keyword evidence="1" id="KW-0997">Cell inner membrane</keyword>
<gene>
    <name evidence="3" type="ORF">V6255_15385</name>
</gene>
<accession>A0ABU9HF32</accession>
<dbReference type="Pfam" id="PF04304">
    <property type="entry name" value="DUF454"/>
    <property type="match status" value="1"/>
</dbReference>
<keyword evidence="2" id="KW-1133">Transmembrane helix</keyword>
<organism evidence="3 4">
    <name type="scientific">Psychromonas arctica</name>
    <dbReference type="NCBI Taxonomy" id="168275"/>
    <lineage>
        <taxon>Bacteria</taxon>
        <taxon>Pseudomonadati</taxon>
        <taxon>Pseudomonadota</taxon>
        <taxon>Gammaproteobacteria</taxon>
        <taxon>Alteromonadales</taxon>
        <taxon>Psychromonadaceae</taxon>
        <taxon>Psychromonas</taxon>
    </lineage>
</organism>
<name>A0ABU9HF32_9GAMM</name>
<keyword evidence="1 2" id="KW-0472">Membrane</keyword>
<evidence type="ECO:0000256" key="2">
    <source>
        <dbReference type="SAM" id="Phobius"/>
    </source>
</evidence>
<dbReference type="EMBL" id="JBAKBA010000045">
    <property type="protein sequence ID" value="MEL0660522.1"/>
    <property type="molecule type" value="Genomic_DNA"/>
</dbReference>
<protein>
    <recommendedName>
        <fullName evidence="1">Inner membrane protein</fullName>
    </recommendedName>
</protein>
<dbReference type="InterPro" id="IPR007401">
    <property type="entry name" value="DUF454"/>
</dbReference>
<feature type="transmembrane region" description="Helical" evidence="2">
    <location>
        <begin position="103"/>
        <end position="119"/>
    </location>
</feature>
<comment type="subcellular location">
    <subcellularLocation>
        <location evidence="1">Cell inner membrane</location>
        <topology evidence="1">Multi-pass membrane protein</topology>
    </subcellularLocation>
</comment>
<evidence type="ECO:0000256" key="1">
    <source>
        <dbReference type="PIRNR" id="PIRNR016789"/>
    </source>
</evidence>
<evidence type="ECO:0000313" key="3">
    <source>
        <dbReference type="EMBL" id="MEL0660522.1"/>
    </source>
</evidence>